<dbReference type="InterPro" id="IPR018163">
    <property type="entry name" value="Thr/Ala-tRNA-synth_IIc_edit"/>
</dbReference>
<feature type="domain" description="Phosphoribulokinase/uridine kinase" evidence="1">
    <location>
        <begin position="283"/>
        <end position="480"/>
    </location>
</feature>
<keyword evidence="2" id="KW-0808">Transferase</keyword>
<evidence type="ECO:0000313" key="2">
    <source>
        <dbReference type="EMBL" id="MCU0104880.1"/>
    </source>
</evidence>
<accession>A0ABT2PV95</accession>
<evidence type="ECO:0000259" key="1">
    <source>
        <dbReference type="Pfam" id="PF00485"/>
    </source>
</evidence>
<organism evidence="2 3">
    <name type="scientific">Paracholeplasma vituli</name>
    <dbReference type="NCBI Taxonomy" id="69473"/>
    <lineage>
        <taxon>Bacteria</taxon>
        <taxon>Bacillati</taxon>
        <taxon>Mycoplasmatota</taxon>
        <taxon>Mollicutes</taxon>
        <taxon>Acholeplasmatales</taxon>
        <taxon>Acholeplasmataceae</taxon>
        <taxon>Paracholeplasma</taxon>
    </lineage>
</organism>
<dbReference type="PRINTS" id="PR00988">
    <property type="entry name" value="URIDINKINASE"/>
</dbReference>
<dbReference type="Gene3D" id="3.40.50.300">
    <property type="entry name" value="P-loop containing nucleotide triphosphate hydrolases"/>
    <property type="match status" value="1"/>
</dbReference>
<dbReference type="GO" id="GO:0016301">
    <property type="term" value="F:kinase activity"/>
    <property type="evidence" value="ECO:0007669"/>
    <property type="project" value="UniProtKB-KW"/>
</dbReference>
<sequence>MIKVTVKNQVIELDQGITLEALKNQLGVEAYAATVNNRIRELTFPLTKNSEVVFLDLKDRDAVRIYEATLRYVIAMAVKNLYPNVTVKFNYSVSRAILGVLDNLNQKIDRNIIKSIDSEIKRLVELDLPIIRKNMDLEEAIELYKNNGHLDKVDILKYRDEDKVNLYTCGEYFNYMFGYMLPSTGYLKQYLLSLYHPGFIIQYPRSELGGIIPPFDDAPIFSKTIKEATKWGKLINGEYISKLNQYVEKGLEVELINMCETKHNRQMAELGDRIAADIDSIRLIAIAGPSSSGKTTFSTRLRIELLSRGIKPLMISIDDYYKPKSEAPKDEFGNPDLEHIEALDIDLFDEQMLALIQGEEVTLPHFNFKLGRREDGKKVKISETTPIIIEGIHALNDRLTESIPHHQKFKVFIAPQTQLHIDNHNPISFTDLRLLRRIVRDQKFRNSPAEETISMWASVRRGEFKWIYPYQEHANYVFNSELTYELAVMKKHAFKTLNAIPRDSEHFITANRLIKFLKYFKDIEDDLVPNNSLLREFIGGSVFHV</sequence>
<dbReference type="InterPro" id="IPR006083">
    <property type="entry name" value="PRK/URK"/>
</dbReference>
<protein>
    <submittedName>
        <fullName evidence="2">Nucleoside kinase</fullName>
    </submittedName>
</protein>
<name>A0ABT2PV95_9MOLU</name>
<dbReference type="SUPFAM" id="SSF52540">
    <property type="entry name" value="P-loop containing nucleoside triphosphate hydrolases"/>
    <property type="match status" value="1"/>
</dbReference>
<dbReference type="Proteomes" id="UP001209076">
    <property type="component" value="Unassembled WGS sequence"/>
</dbReference>
<keyword evidence="3" id="KW-1185">Reference proteome</keyword>
<dbReference type="Pfam" id="PF00485">
    <property type="entry name" value="PRK"/>
    <property type="match status" value="1"/>
</dbReference>
<evidence type="ECO:0000313" key="3">
    <source>
        <dbReference type="Proteomes" id="UP001209076"/>
    </source>
</evidence>
<proteinExistence type="predicted"/>
<dbReference type="PANTHER" id="PTHR10285">
    <property type="entry name" value="URIDINE KINASE"/>
    <property type="match status" value="1"/>
</dbReference>
<dbReference type="Gene3D" id="3.30.980.10">
    <property type="entry name" value="Threonyl-trna Synthetase, Chain A, domain 2"/>
    <property type="match status" value="1"/>
</dbReference>
<gene>
    <name evidence="2" type="ORF">N7603_04340</name>
</gene>
<dbReference type="CDD" id="cd02028">
    <property type="entry name" value="UMPK_like"/>
    <property type="match status" value="1"/>
</dbReference>
<comment type="caution">
    <text evidence="2">The sequence shown here is derived from an EMBL/GenBank/DDBJ whole genome shotgun (WGS) entry which is preliminary data.</text>
</comment>
<keyword evidence="2" id="KW-0418">Kinase</keyword>
<reference evidence="3" key="1">
    <citation type="submission" date="2023-07" db="EMBL/GenBank/DDBJ databases">
        <title>Novel Mycoplasma species identified in domestic and wild animals.</title>
        <authorList>
            <person name="Volokhov D.V."/>
            <person name="Furtak V.A."/>
            <person name="Zagorodnyaya T.A."/>
        </authorList>
    </citation>
    <scope>NUCLEOTIDE SEQUENCE [LARGE SCALE GENOMIC DNA]</scope>
    <source>
        <strain evidence="3">92-19</strain>
    </source>
</reference>
<dbReference type="RefSeq" id="WP_262096134.1">
    <property type="nucleotide sequence ID" value="NZ_JAOEGN010000006.1"/>
</dbReference>
<dbReference type="InterPro" id="IPR027417">
    <property type="entry name" value="P-loop_NTPase"/>
</dbReference>
<dbReference type="EMBL" id="JAOEGN010000006">
    <property type="protein sequence ID" value="MCU0104880.1"/>
    <property type="molecule type" value="Genomic_DNA"/>
</dbReference>
<dbReference type="SUPFAM" id="SSF55186">
    <property type="entry name" value="ThrRS/AlaRS common domain"/>
    <property type="match status" value="1"/>
</dbReference>